<dbReference type="GO" id="GO:0032259">
    <property type="term" value="P:methylation"/>
    <property type="evidence" value="ECO:0007669"/>
    <property type="project" value="InterPro"/>
</dbReference>
<protein>
    <recommendedName>
        <fullName evidence="2">DNA methylase N-4/N-6 domain-containing protein</fullName>
    </recommendedName>
</protein>
<dbReference type="EMBL" id="BARS01004441">
    <property type="protein sequence ID" value="GAF78269.1"/>
    <property type="molecule type" value="Genomic_DNA"/>
</dbReference>
<reference evidence="1" key="1">
    <citation type="journal article" date="2014" name="Front. Microbiol.">
        <title>High frequency of phylogenetically diverse reductive dehalogenase-homologous genes in deep subseafloor sedimentary metagenomes.</title>
        <authorList>
            <person name="Kawai M."/>
            <person name="Futagami T."/>
            <person name="Toyoda A."/>
            <person name="Takaki Y."/>
            <person name="Nishi S."/>
            <person name="Hori S."/>
            <person name="Arai W."/>
            <person name="Tsubouchi T."/>
            <person name="Morono Y."/>
            <person name="Uchiyama I."/>
            <person name="Ito T."/>
            <person name="Fujiyama A."/>
            <person name="Inagaki F."/>
            <person name="Takami H."/>
        </authorList>
    </citation>
    <scope>NUCLEOTIDE SEQUENCE</scope>
    <source>
        <strain evidence="1">Expedition CK06-06</strain>
    </source>
</reference>
<dbReference type="PROSITE" id="PS00092">
    <property type="entry name" value="N6_MTASE"/>
    <property type="match status" value="1"/>
</dbReference>
<dbReference type="GO" id="GO:0008168">
    <property type="term" value="F:methyltransferase activity"/>
    <property type="evidence" value="ECO:0007669"/>
    <property type="project" value="InterPro"/>
</dbReference>
<organism evidence="1">
    <name type="scientific">marine sediment metagenome</name>
    <dbReference type="NCBI Taxonomy" id="412755"/>
    <lineage>
        <taxon>unclassified sequences</taxon>
        <taxon>metagenomes</taxon>
        <taxon>ecological metagenomes</taxon>
    </lineage>
</organism>
<evidence type="ECO:0000313" key="1">
    <source>
        <dbReference type="EMBL" id="GAF78269.1"/>
    </source>
</evidence>
<sequence length="51" mass="5742">MKGYDIIVVDPPWPIKKLTHKARPNQVSMDYKTMSIDEISNLPVGDLANNS</sequence>
<dbReference type="GO" id="GO:0003676">
    <property type="term" value="F:nucleic acid binding"/>
    <property type="evidence" value="ECO:0007669"/>
    <property type="project" value="InterPro"/>
</dbReference>
<proteinExistence type="predicted"/>
<dbReference type="InterPro" id="IPR002052">
    <property type="entry name" value="DNA_methylase_N6_adenine_CS"/>
</dbReference>
<dbReference type="Pfam" id="PF05063">
    <property type="entry name" value="MT-A70"/>
    <property type="match status" value="1"/>
</dbReference>
<feature type="non-terminal residue" evidence="1">
    <location>
        <position position="51"/>
    </location>
</feature>
<name>X0SB72_9ZZZZ</name>
<comment type="caution">
    <text evidence="1">The sequence shown here is derived from an EMBL/GenBank/DDBJ whole genome shotgun (WGS) entry which is preliminary data.</text>
</comment>
<gene>
    <name evidence="1" type="ORF">S01H1_08677</name>
</gene>
<accession>X0SB72</accession>
<dbReference type="AlphaFoldDB" id="X0SB72"/>
<dbReference type="InterPro" id="IPR007757">
    <property type="entry name" value="MT-A70-like"/>
</dbReference>
<evidence type="ECO:0008006" key="2">
    <source>
        <dbReference type="Google" id="ProtNLM"/>
    </source>
</evidence>
<dbReference type="PROSITE" id="PS51143">
    <property type="entry name" value="MT_A70"/>
    <property type="match status" value="1"/>
</dbReference>